<evidence type="ECO:0008006" key="4">
    <source>
        <dbReference type="Google" id="ProtNLM"/>
    </source>
</evidence>
<accession>A0ABR4DPQ2</accession>
<gene>
    <name evidence="2" type="ORF">FJTKL_07178</name>
</gene>
<dbReference type="Proteomes" id="UP001600888">
    <property type="component" value="Unassembled WGS sequence"/>
</dbReference>
<keyword evidence="1" id="KW-0812">Transmembrane</keyword>
<dbReference type="SUPFAM" id="SSF50475">
    <property type="entry name" value="FMN-binding split barrel"/>
    <property type="match status" value="1"/>
</dbReference>
<evidence type="ECO:0000313" key="2">
    <source>
        <dbReference type="EMBL" id="KAL2272247.1"/>
    </source>
</evidence>
<evidence type="ECO:0000256" key="1">
    <source>
        <dbReference type="SAM" id="Phobius"/>
    </source>
</evidence>
<keyword evidence="1" id="KW-1133">Transmembrane helix</keyword>
<dbReference type="Gene3D" id="2.30.110.10">
    <property type="entry name" value="Electron Transport, Fmn-binding Protein, Chain A"/>
    <property type="match status" value="1"/>
</dbReference>
<comment type="caution">
    <text evidence="2">The sequence shown here is derived from an EMBL/GenBank/DDBJ whole genome shotgun (WGS) entry which is preliminary data.</text>
</comment>
<dbReference type="InterPro" id="IPR012349">
    <property type="entry name" value="Split_barrel_FMN-bd"/>
</dbReference>
<feature type="transmembrane region" description="Helical" evidence="1">
    <location>
        <begin position="269"/>
        <end position="288"/>
    </location>
</feature>
<dbReference type="EMBL" id="JBAWTH010000264">
    <property type="protein sequence ID" value="KAL2272247.1"/>
    <property type="molecule type" value="Genomic_DNA"/>
</dbReference>
<proteinExistence type="predicted"/>
<protein>
    <recommendedName>
        <fullName evidence="4">Pyridoxamine 5'-phosphate oxidase putative domain-containing protein</fullName>
    </recommendedName>
</protein>
<sequence length="314" mass="35828">MRHPRDNFNTVYLQCHCRPTRQTQPLRHHRQPVNGTRLGKMGAFYETIPQSLFKWILEQRMFWVSTAPLSASGHVNISPKGGDYFGVLDERTFWYMDLTGSGSETIAHLYEPGNGRITVMFNAFEGPARILRIFGHGRVLESGTSAFDEFVKKNDVKTIPGCRAIVLVDIHQVGTSCGFSVPFYEYKEHRTTLNEHFERKDERFKQGNEKESMPKYWALKNSWSMDGLPALHIAQKTRKEDNIEPLKKMVGPLAPTHYQNAHRYGLEHLLLAIFVTAIITAFMTTYGVDTARAIAIRVPADASRMVQAPLRTMI</sequence>
<dbReference type="PANTHER" id="PTHR39336">
    <property type="entry name" value="PYRIDOXAMINE PHOSPHATE OXIDASE FAMILY PROTEIN (AFU_ORTHOLOGUE AFUA_6G11440)"/>
    <property type="match status" value="1"/>
</dbReference>
<reference evidence="2 3" key="1">
    <citation type="submission" date="2024-03" db="EMBL/GenBank/DDBJ databases">
        <title>A high-quality draft genome sequence of Diaporthe vaccinii, a causative agent of upright dieback and viscid rot disease in cranberry plants.</title>
        <authorList>
            <person name="Sarrasin M."/>
            <person name="Lang B.F."/>
            <person name="Burger G."/>
        </authorList>
    </citation>
    <scope>NUCLEOTIDE SEQUENCE [LARGE SCALE GENOMIC DNA]</scope>
    <source>
        <strain evidence="2 3">IS7</strain>
    </source>
</reference>
<evidence type="ECO:0000313" key="3">
    <source>
        <dbReference type="Proteomes" id="UP001600888"/>
    </source>
</evidence>
<dbReference type="PANTHER" id="PTHR39336:SF3">
    <property type="entry name" value="PYRIDOXAMINE PHOSPHATE OXIDASE"/>
    <property type="match status" value="1"/>
</dbReference>
<keyword evidence="3" id="KW-1185">Reference proteome</keyword>
<name>A0ABR4DPQ2_9PEZI</name>
<keyword evidence="1" id="KW-0472">Membrane</keyword>
<organism evidence="2 3">
    <name type="scientific">Diaporthe vaccinii</name>
    <dbReference type="NCBI Taxonomy" id="105482"/>
    <lineage>
        <taxon>Eukaryota</taxon>
        <taxon>Fungi</taxon>
        <taxon>Dikarya</taxon>
        <taxon>Ascomycota</taxon>
        <taxon>Pezizomycotina</taxon>
        <taxon>Sordariomycetes</taxon>
        <taxon>Sordariomycetidae</taxon>
        <taxon>Diaporthales</taxon>
        <taxon>Diaporthaceae</taxon>
        <taxon>Diaporthe</taxon>
        <taxon>Diaporthe eres species complex</taxon>
    </lineage>
</organism>